<keyword evidence="6 8" id="KW-0472">Membrane</keyword>
<feature type="transmembrane region" description="Helical" evidence="8">
    <location>
        <begin position="28"/>
        <end position="47"/>
    </location>
</feature>
<sequence length="284" mass="31649">MRHILKAYYFLHDGVFTLFAKLDFVAPFLIRLYLAPIMLAAGLYKLQNFDATAMWLDQGLKLPYPEVMTYLVTYTELLGGFLLLLGLAVRWVSIPLMVAMLVAAFSVHWDNGWFAIAPSDPLTSTAKPLADIGIPMAQQSMDNSIAVGERLDRASSILANYGHYDWLSEKGNFVILNNGIEFAATYFILLLSLLFSGGGRYLSFDYYLDRNARQYIRSKRVEEKSEPVVEVKPSSAEAPAASREESPEPPSEELPEVAPEKQSEVDSAVPNKLQEKQAGTIAVE</sequence>
<dbReference type="EMBL" id="JAHWDQ010000001">
    <property type="protein sequence ID" value="MBW2940268.1"/>
    <property type="molecule type" value="Genomic_DNA"/>
</dbReference>
<keyword evidence="4 8" id="KW-0812">Transmembrane</keyword>
<dbReference type="PANTHER" id="PTHR33452">
    <property type="entry name" value="OXIDOREDUCTASE CATD-RELATED"/>
    <property type="match status" value="1"/>
</dbReference>
<comment type="similarity">
    <text evidence="2">Belongs to the DoxX family.</text>
</comment>
<dbReference type="InterPro" id="IPR032808">
    <property type="entry name" value="DoxX"/>
</dbReference>
<feature type="transmembrane region" description="Helical" evidence="8">
    <location>
        <begin position="183"/>
        <end position="203"/>
    </location>
</feature>
<evidence type="ECO:0000256" key="8">
    <source>
        <dbReference type="SAM" id="Phobius"/>
    </source>
</evidence>
<dbReference type="Pfam" id="PF07681">
    <property type="entry name" value="DoxX"/>
    <property type="match status" value="1"/>
</dbReference>
<gene>
    <name evidence="9" type="ORF">KXJ70_05750</name>
</gene>
<proteinExistence type="inferred from homology"/>
<protein>
    <submittedName>
        <fullName evidence="9">DoxX family protein</fullName>
    </submittedName>
</protein>
<evidence type="ECO:0000313" key="9">
    <source>
        <dbReference type="EMBL" id="MBW2940268.1"/>
    </source>
</evidence>
<accession>A0ABS6VQF0</accession>
<evidence type="ECO:0000256" key="5">
    <source>
        <dbReference type="ARBA" id="ARBA00022989"/>
    </source>
</evidence>
<evidence type="ECO:0000313" key="10">
    <source>
        <dbReference type="Proteomes" id="UP001166291"/>
    </source>
</evidence>
<keyword evidence="5 8" id="KW-1133">Transmembrane helix</keyword>
<dbReference type="PANTHER" id="PTHR33452:SF19">
    <property type="entry name" value="DOXX FAMILY PROTEIN"/>
    <property type="match status" value="1"/>
</dbReference>
<evidence type="ECO:0000256" key="3">
    <source>
        <dbReference type="ARBA" id="ARBA00022475"/>
    </source>
</evidence>
<evidence type="ECO:0000256" key="2">
    <source>
        <dbReference type="ARBA" id="ARBA00006679"/>
    </source>
</evidence>
<evidence type="ECO:0000256" key="4">
    <source>
        <dbReference type="ARBA" id="ARBA00022692"/>
    </source>
</evidence>
<comment type="subcellular location">
    <subcellularLocation>
        <location evidence="1">Cell membrane</location>
        <topology evidence="1">Multi-pass membrane protein</topology>
    </subcellularLocation>
</comment>
<feature type="region of interest" description="Disordered" evidence="7">
    <location>
        <begin position="225"/>
        <end position="284"/>
    </location>
</feature>
<name>A0ABS6VQF0_9GAMM</name>
<comment type="caution">
    <text evidence="9">The sequence shown here is derived from an EMBL/GenBank/DDBJ whole genome shotgun (WGS) entry which is preliminary data.</text>
</comment>
<reference evidence="9" key="1">
    <citation type="submission" date="2021-07" db="EMBL/GenBank/DDBJ databases">
        <title>Zhongshania sp. CAU 1632 isolated from seawater.</title>
        <authorList>
            <person name="Kim W."/>
        </authorList>
    </citation>
    <scope>NUCLEOTIDE SEQUENCE</scope>
    <source>
        <strain evidence="9">CAU 1632</strain>
    </source>
</reference>
<keyword evidence="10" id="KW-1185">Reference proteome</keyword>
<dbReference type="RefSeq" id="WP_219042476.1">
    <property type="nucleotide sequence ID" value="NZ_JAHWDQ010000001.1"/>
</dbReference>
<keyword evidence="3" id="KW-1003">Cell membrane</keyword>
<feature type="compositionally biased region" description="Low complexity" evidence="7">
    <location>
        <begin position="230"/>
        <end position="241"/>
    </location>
</feature>
<dbReference type="Proteomes" id="UP001166291">
    <property type="component" value="Unassembled WGS sequence"/>
</dbReference>
<evidence type="ECO:0000256" key="1">
    <source>
        <dbReference type="ARBA" id="ARBA00004651"/>
    </source>
</evidence>
<evidence type="ECO:0000256" key="7">
    <source>
        <dbReference type="SAM" id="MobiDB-lite"/>
    </source>
</evidence>
<organism evidence="9 10">
    <name type="scientific">Zhongshania aquimaris</name>
    <dbReference type="NCBI Taxonomy" id="2857107"/>
    <lineage>
        <taxon>Bacteria</taxon>
        <taxon>Pseudomonadati</taxon>
        <taxon>Pseudomonadota</taxon>
        <taxon>Gammaproteobacteria</taxon>
        <taxon>Cellvibrionales</taxon>
        <taxon>Spongiibacteraceae</taxon>
        <taxon>Zhongshania</taxon>
    </lineage>
</organism>
<evidence type="ECO:0000256" key="6">
    <source>
        <dbReference type="ARBA" id="ARBA00023136"/>
    </source>
</evidence>
<dbReference type="InterPro" id="IPR051907">
    <property type="entry name" value="DoxX-like_oxidoreductase"/>
</dbReference>